<gene>
    <name evidence="4" type="ORF">LVJ82_18005</name>
</gene>
<dbReference type="InterPro" id="IPR010099">
    <property type="entry name" value="SDR39U1"/>
</dbReference>
<dbReference type="InterPro" id="IPR001509">
    <property type="entry name" value="Epimerase_deHydtase"/>
</dbReference>
<dbReference type="RefSeq" id="WP_058357011.1">
    <property type="nucleotide sequence ID" value="NZ_CABKVG010000010.1"/>
</dbReference>
<name>A0ABY4E3C1_9NEIS</name>
<feature type="domain" description="NAD-dependent epimerase/dehydratase" evidence="2">
    <location>
        <begin position="7"/>
        <end position="230"/>
    </location>
</feature>
<dbReference type="Pfam" id="PF01370">
    <property type="entry name" value="Epimerase"/>
    <property type="match status" value="1"/>
</dbReference>
<protein>
    <submittedName>
        <fullName evidence="4">TIGR01777 family oxidoreductase</fullName>
    </submittedName>
</protein>
<reference evidence="4 5" key="1">
    <citation type="journal article" date="2022" name="Res Sq">
        <title>Evolution of multicellular longitudinally dividing oral cavity symbionts (Neisseriaceae).</title>
        <authorList>
            <person name="Nyongesa S."/>
            <person name="Weber P."/>
            <person name="Bernet E."/>
            <person name="Pullido F."/>
            <person name="Nieckarz M."/>
            <person name="Delaby M."/>
            <person name="Nieves C."/>
            <person name="Viehboeck T."/>
            <person name="Krause N."/>
            <person name="Rivera-Millot A."/>
            <person name="Nakamura A."/>
            <person name="Vischer N."/>
            <person name="VanNieuwenhze M."/>
            <person name="Brun Y."/>
            <person name="Cava F."/>
            <person name="Bulgheresi S."/>
            <person name="Veyrier F."/>
        </authorList>
    </citation>
    <scope>NUCLEOTIDE SEQUENCE [LARGE SCALE GENOMIC DNA]</scope>
    <source>
        <strain evidence="4 5">SN4</strain>
    </source>
</reference>
<dbReference type="Proteomes" id="UP000832011">
    <property type="component" value="Chromosome"/>
</dbReference>
<dbReference type="Pfam" id="PF08338">
    <property type="entry name" value="DUF1731"/>
    <property type="match status" value="1"/>
</dbReference>
<feature type="domain" description="DUF1731" evidence="3">
    <location>
        <begin position="258"/>
        <end position="303"/>
    </location>
</feature>
<dbReference type="NCBIfam" id="TIGR01777">
    <property type="entry name" value="yfcH"/>
    <property type="match status" value="1"/>
</dbReference>
<proteinExistence type="inferred from homology"/>
<evidence type="ECO:0000256" key="1">
    <source>
        <dbReference type="ARBA" id="ARBA00009353"/>
    </source>
</evidence>
<dbReference type="Gene3D" id="3.40.50.720">
    <property type="entry name" value="NAD(P)-binding Rossmann-like Domain"/>
    <property type="match status" value="1"/>
</dbReference>
<comment type="similarity">
    <text evidence="1">Belongs to the NAD(P)-dependent epimerase/dehydratase family. SDR39U1 subfamily.</text>
</comment>
<evidence type="ECO:0000259" key="2">
    <source>
        <dbReference type="Pfam" id="PF01370"/>
    </source>
</evidence>
<organism evidence="4 5">
    <name type="scientific">Vitreoscilla massiliensis</name>
    <dbReference type="NCBI Taxonomy" id="1689272"/>
    <lineage>
        <taxon>Bacteria</taxon>
        <taxon>Pseudomonadati</taxon>
        <taxon>Pseudomonadota</taxon>
        <taxon>Betaproteobacteria</taxon>
        <taxon>Neisseriales</taxon>
        <taxon>Neisseriaceae</taxon>
        <taxon>Vitreoscilla</taxon>
    </lineage>
</organism>
<dbReference type="PANTHER" id="PTHR11092">
    <property type="entry name" value="SUGAR NUCLEOTIDE EPIMERASE RELATED"/>
    <property type="match status" value="1"/>
</dbReference>
<accession>A0ABY4E3C1</accession>
<dbReference type="SUPFAM" id="SSF51735">
    <property type="entry name" value="NAD(P)-binding Rossmann-fold domains"/>
    <property type="match status" value="1"/>
</dbReference>
<evidence type="ECO:0000313" key="4">
    <source>
        <dbReference type="EMBL" id="UOO89310.1"/>
    </source>
</evidence>
<dbReference type="InterPro" id="IPR036291">
    <property type="entry name" value="NAD(P)-bd_dom_sf"/>
</dbReference>
<dbReference type="InterPro" id="IPR013549">
    <property type="entry name" value="DUF1731"/>
</dbReference>
<evidence type="ECO:0000313" key="5">
    <source>
        <dbReference type="Proteomes" id="UP000832011"/>
    </source>
</evidence>
<evidence type="ECO:0000259" key="3">
    <source>
        <dbReference type="Pfam" id="PF08338"/>
    </source>
</evidence>
<keyword evidence="5" id="KW-1185">Reference proteome</keyword>
<dbReference type="PANTHER" id="PTHR11092:SF0">
    <property type="entry name" value="EPIMERASE FAMILY PROTEIN SDR39U1"/>
    <property type="match status" value="1"/>
</dbReference>
<dbReference type="EMBL" id="CP091511">
    <property type="protein sequence ID" value="UOO89310.1"/>
    <property type="molecule type" value="Genomic_DNA"/>
</dbReference>
<sequence>MKTSEHILISGGTGFIGQHLIPVLLQQGHQVTVWGRDLAKILAEFGDTVTAVSDLANIKRPVNTIINLAGANIGTSRWSDANKQRFIASRVQTTQALLAWAEQQTAPPQRLINGSAIGYYGIDISKQWQQVCDETSPSQTVFMSQLCSLWEQAADEFARIGTEVVKLRLGVVLGQGGGVLAAMMKPIQYLKVGKVGSGRQPLVWVHIDDVVAVVLWLLQQQRWHSDVYNVVAPQITSQGDFVNSACQVLHSSAPLRLPASIMRLMMGEQSDLVLNGQKVAPKNLLEHGYVFQYPELNAALQDLLHSRKPVCSKRGVVSGS</sequence>